<dbReference type="Pfam" id="PF00534">
    <property type="entry name" value="Glycos_transf_1"/>
    <property type="match status" value="3"/>
</dbReference>
<organism evidence="3 4">
    <name type="scientific">Vreelandella neptunia</name>
    <dbReference type="NCBI Taxonomy" id="115551"/>
    <lineage>
        <taxon>Bacteria</taxon>
        <taxon>Pseudomonadati</taxon>
        <taxon>Pseudomonadota</taxon>
        <taxon>Gammaproteobacteria</taxon>
        <taxon>Oceanospirillales</taxon>
        <taxon>Halomonadaceae</taxon>
        <taxon>Vreelandella</taxon>
    </lineage>
</organism>
<dbReference type="CDD" id="cd03801">
    <property type="entry name" value="GT4_PimA-like"/>
    <property type="match status" value="1"/>
</dbReference>
<dbReference type="Proteomes" id="UP001320609">
    <property type="component" value="Unassembled WGS sequence"/>
</dbReference>
<accession>A0ABS9S1Q8</accession>
<dbReference type="EMBL" id="JAKVTW010000001">
    <property type="protein sequence ID" value="MCH4810009.1"/>
    <property type="molecule type" value="Genomic_DNA"/>
</dbReference>
<evidence type="ECO:0000259" key="2">
    <source>
        <dbReference type="Pfam" id="PF00534"/>
    </source>
</evidence>
<gene>
    <name evidence="3" type="ORF">MLE19_01570</name>
</gene>
<dbReference type="Gene3D" id="3.40.50.2000">
    <property type="entry name" value="Glycogen Phosphorylase B"/>
    <property type="match status" value="4"/>
</dbReference>
<dbReference type="PANTHER" id="PTHR46401:SF2">
    <property type="entry name" value="GLYCOSYLTRANSFERASE WBBK-RELATED"/>
    <property type="match status" value="1"/>
</dbReference>
<feature type="domain" description="Glycosyl transferase family 1" evidence="2">
    <location>
        <begin position="1058"/>
        <end position="1183"/>
    </location>
</feature>
<keyword evidence="4" id="KW-1185">Reference proteome</keyword>
<name>A0ABS9S1Q8_9GAMM</name>
<reference evidence="3 4" key="1">
    <citation type="submission" date="2022-03" db="EMBL/GenBank/DDBJ databases">
        <title>Genomic signatures underlying metal tolerance in selected Arctic bacterial isolates.</title>
        <authorList>
            <person name="Thomas F.A."/>
            <person name="Venkatachalam S."/>
            <person name="Krishnan K.P."/>
        </authorList>
    </citation>
    <scope>NUCLEOTIDE SEQUENCE [LARGE SCALE GENOMIC DNA]</scope>
    <source>
        <strain evidence="3 4">HM116</strain>
    </source>
</reference>
<protein>
    <submittedName>
        <fullName evidence="3">Glycosyltransferase</fullName>
        <ecNumber evidence="3">2.4.-.-</ecNumber>
    </submittedName>
</protein>
<dbReference type="GO" id="GO:0016757">
    <property type="term" value="F:glycosyltransferase activity"/>
    <property type="evidence" value="ECO:0007669"/>
    <property type="project" value="UniProtKB-KW"/>
</dbReference>
<sequence>MHIVIDMQGAQAENRRRGIGRYSVALAKELSKQAIRENHKVSIVLNGTFQDSIEKIKSLFSSIISYNNVFVWQPAVPCAHIHVENNWSRVNSEKLYEAFLKTLNPDVVLITSLFEGLSQNAITSIGKFCDLPTAVVLYDLIPYIHSSPYLDNPSVENWYREKIDFLKKSDHLLAISESSRQEAIKYLGYSNERVSNISTDADPEFSIKKYTNEDKEELLSRYGITKKIVLYTGGIDYRKNIENLIISYSNLPDVILSQHQMAIVCAISPNDRLRLQTIANDHGLSKDAIILTDFVPEDDLIALYNLCTLFVFPSWHEGFGLPVLEAMRCGAAVIGANTSSIPEVIGLEEALFDPKDNDSITIKIQQALTDVNFQKRLQIHAEKQAKNFSWHKTAKASLEAIEKNFGSLNLVTDSKHFIKKPKMAYMSPLPPERSGISDYSADLLPELSKYYDIDVVVQQDYISTEWIVNNCKVVTPNDFLNSHNLYDRVVYHFGNSEFHAYMLPLIEKVPGIVVMHDFFLSGLMAYNGGYANLPFFYIQTLYSSHGYAAVKAYFESDDTGWIYPCNKDVISNSNGVIFHSPFSLKLTKEWYGDFSTDKSQVIPLLRVSADVSDQRKISAKLELGFAKDDFLICSFGMIGKPKLNDLLIKAWENSLFSKNKNCFLVFVGQNEPAEYGLWINELIKNSPFAENIIITGWLSEQDFSKYLLAADIGVQLRGLTRGETSAAVLDCMNYGLPTIVNANGSMADLDDDAVLKISDKFESIELETALDTLYKNSELRASLSSKARQKVLLDHSPSVCGQSYYQAVENFYSYSASVHQIIDSLDNDYPFDTNHLRSFASAIDRSIPKFYEQKQILVDISELVNRDSKSGIQRVVKNVLKEWLVKPPSGYRVEPIYAMPDKTGFFYARNFTLGFLEYATHLLEDEPISYRAGDVFVGLDLNFEVAQAQQNFIRNMRNSGVYVSYIVYDLLPIKFPEFWPPQSNVKKIYQSWLEVVTSYDSAVCISQSVASELKEWMNEHSVHRETPLKISWFHLGSDLENSAPSMGLPENADSVITKLTKHPSFLMVGTLEPRKGYAEVLTAFENLWKKGEKVNLVIVGKKGWLVDKLINKINSHPKLNKHLFWMEGVSDEYLNKIYKNSNCLIAASYGEGFGLPLIEAANHGVPVIARDIPVFREVSESNTLFFSDEKPYNLLNVLHDFLAYPTAAIEISSSQKSRLSWEESADNLLNALTVERNMNE</sequence>
<dbReference type="CDD" id="cd03809">
    <property type="entry name" value="GT4_MtfB-like"/>
    <property type="match status" value="2"/>
</dbReference>
<dbReference type="SUPFAM" id="SSF53756">
    <property type="entry name" value="UDP-Glycosyltransferase/glycogen phosphorylase"/>
    <property type="match status" value="3"/>
</dbReference>
<proteinExistence type="predicted"/>
<evidence type="ECO:0000313" key="3">
    <source>
        <dbReference type="EMBL" id="MCH4810009.1"/>
    </source>
</evidence>
<feature type="domain" description="Glycosyl transferase family 1" evidence="2">
    <location>
        <begin position="225"/>
        <end position="383"/>
    </location>
</feature>
<dbReference type="RefSeq" id="WP_240716322.1">
    <property type="nucleotide sequence ID" value="NZ_JAKVTW010000001.1"/>
</dbReference>
<feature type="domain" description="Glycosyl transferase family 1" evidence="2">
    <location>
        <begin position="622"/>
        <end position="789"/>
    </location>
</feature>
<evidence type="ECO:0000313" key="4">
    <source>
        <dbReference type="Proteomes" id="UP001320609"/>
    </source>
</evidence>
<keyword evidence="1 3" id="KW-0808">Transferase</keyword>
<comment type="caution">
    <text evidence="3">The sequence shown here is derived from an EMBL/GenBank/DDBJ whole genome shotgun (WGS) entry which is preliminary data.</text>
</comment>
<dbReference type="PANTHER" id="PTHR46401">
    <property type="entry name" value="GLYCOSYLTRANSFERASE WBBK-RELATED"/>
    <property type="match status" value="1"/>
</dbReference>
<evidence type="ECO:0000256" key="1">
    <source>
        <dbReference type="ARBA" id="ARBA00022679"/>
    </source>
</evidence>
<keyword evidence="3" id="KW-0328">Glycosyltransferase</keyword>
<dbReference type="InterPro" id="IPR001296">
    <property type="entry name" value="Glyco_trans_1"/>
</dbReference>
<dbReference type="EC" id="2.4.-.-" evidence="3"/>